<protein>
    <submittedName>
        <fullName evidence="1">DUF2851 family protein</fullName>
    </submittedName>
</protein>
<dbReference type="InterPro" id="IPR021272">
    <property type="entry name" value="DUF2851"/>
</dbReference>
<proteinExistence type="predicted"/>
<dbReference type="AlphaFoldDB" id="A0A6P0U9L6"/>
<evidence type="ECO:0000313" key="2">
    <source>
        <dbReference type="Proteomes" id="UP000468443"/>
    </source>
</evidence>
<dbReference type="RefSeq" id="WP_163691274.1">
    <property type="nucleotide sequence ID" value="NZ_FXTW01000001.1"/>
</dbReference>
<name>A0A6P0U9L6_9FLAO</name>
<accession>A0A6P0U9L6</accession>
<dbReference type="EMBL" id="JAABOP010000001">
    <property type="protein sequence ID" value="NER09210.1"/>
    <property type="molecule type" value="Genomic_DNA"/>
</dbReference>
<keyword evidence="2" id="KW-1185">Reference proteome</keyword>
<evidence type="ECO:0000313" key="1">
    <source>
        <dbReference type="EMBL" id="NER09210.1"/>
    </source>
</evidence>
<dbReference type="Proteomes" id="UP000468443">
    <property type="component" value="Unassembled WGS sequence"/>
</dbReference>
<dbReference type="Pfam" id="PF11013">
    <property type="entry name" value="DUF2851"/>
    <property type="match status" value="1"/>
</dbReference>
<gene>
    <name evidence="1" type="ORF">GWK09_01675</name>
</gene>
<sequence>MRETVLHRLWEEQYLLCIPLFTTSGETLQVLAAGKPNSGSGPDFHFSKLRIADHLWSGHVEIHLHASDWYLHKHHLDKAYNAVILHVVWKADAEARREDGTFIPTLALSDYVSEQEVFKIAAALGQSADNRLLCSTHLNKIPEHLKHSWMEDLFEERLNGRSNEFLHWAEDTSDHWDEVFYRALLRGFGLNRNGEAFASLATALPFQVLLKVRTDLLALESLFFGLSGLLERIRFPDEYSQALIREYAFLKTKFKLSSDACQTPVFFALRPANFPTVRLSQIAVLLHRSPNLFDRITRVESLADLRVLMKTNTSSYWKTHYSFGRGCVFTLRETSARFTDLLILNTVAPLLWAYRRKTGKTGCPPVWKWIGAIRAENNRVTRLFNKEGIPVRNAVGSQALLELHNNYCCKNKCLQCRWGRYLLYGKY</sequence>
<reference evidence="1 2" key="1">
    <citation type="submission" date="2020-01" db="EMBL/GenBank/DDBJ databases">
        <title>Muriicola jejuensis KCTC 22299.</title>
        <authorList>
            <person name="Wang G."/>
        </authorList>
    </citation>
    <scope>NUCLEOTIDE SEQUENCE [LARGE SCALE GENOMIC DNA]</scope>
    <source>
        <strain evidence="1 2">KCTC 22299</strain>
    </source>
</reference>
<comment type="caution">
    <text evidence="1">The sequence shown here is derived from an EMBL/GenBank/DDBJ whole genome shotgun (WGS) entry which is preliminary data.</text>
</comment>
<organism evidence="1 2">
    <name type="scientific">Muriicola jejuensis</name>
    <dbReference type="NCBI Taxonomy" id="504488"/>
    <lineage>
        <taxon>Bacteria</taxon>
        <taxon>Pseudomonadati</taxon>
        <taxon>Bacteroidota</taxon>
        <taxon>Flavobacteriia</taxon>
        <taxon>Flavobacteriales</taxon>
        <taxon>Flavobacteriaceae</taxon>
        <taxon>Muriicola</taxon>
    </lineage>
</organism>